<proteinExistence type="inferred from homology"/>
<dbReference type="PeptideAtlas" id="A0A126LAZ9"/>
<protein>
    <submittedName>
        <fullName evidence="2">U56</fullName>
    </submittedName>
</protein>
<accession>A0A126LAZ9</accession>
<evidence type="ECO:0000256" key="1">
    <source>
        <dbReference type="ARBA" id="ARBA00022562"/>
    </source>
</evidence>
<dbReference type="GO" id="GO:0005198">
    <property type="term" value="F:structural molecule activity"/>
    <property type="evidence" value="ECO:0007669"/>
    <property type="project" value="InterPro"/>
</dbReference>
<gene>
    <name evidence="2" type="primary">U56</name>
</gene>
<dbReference type="EMBL" id="KT895199">
    <property type="protein sequence ID" value="AMD82188.1"/>
    <property type="molecule type" value="Genomic_DNA"/>
</dbReference>
<reference evidence="2" key="1">
    <citation type="journal article" date="2016" name="Viruses">
        <title>Complete Genome Sequence of Germline Chromosomally Integrated Human Herpesvirus 6A and Analyses Integration Sites Define a New Human Endogenous Virus with Potential to Reactivate as an Emerging Infection.</title>
        <authorList>
            <person name="Tweedy J."/>
            <person name="Spyrou M.A."/>
            <person name="Pearson M."/>
            <person name="Lassner D."/>
            <person name="Kuhl U."/>
            <person name="Gompels U.A."/>
        </authorList>
    </citation>
    <scope>NUCLEOTIDE SEQUENCE</scope>
</reference>
<organism evidence="2">
    <name type="scientific">Homo sapiens</name>
    <name type="common">Human</name>
    <dbReference type="NCBI Taxonomy" id="9606"/>
    <lineage>
        <taxon>Eukaryota</taxon>
        <taxon>Metazoa</taxon>
        <taxon>Chordata</taxon>
        <taxon>Craniata</taxon>
        <taxon>Vertebrata</taxon>
        <taxon>Euteleostomi</taxon>
        <taxon>Mammalia</taxon>
        <taxon>Eutheria</taxon>
        <taxon>Euarchontoglires</taxon>
        <taxon>Primates</taxon>
        <taxon>Haplorrhini</taxon>
        <taxon>Catarrhini</taxon>
        <taxon>Hominidae</taxon>
        <taxon>Homo</taxon>
    </lineage>
</organism>
<dbReference type="HAMAP" id="MF_04019">
    <property type="entry name" value="HSV_TRX2"/>
    <property type="match status" value="1"/>
</dbReference>
<evidence type="ECO:0000313" key="2">
    <source>
        <dbReference type="EMBL" id="AMD82188.1"/>
    </source>
</evidence>
<name>A0A126LAZ9_HUMAN</name>
<dbReference type="AlphaFoldDB" id="A0A126LAZ9"/>
<dbReference type="InterPro" id="IPR002690">
    <property type="entry name" value="Herpes_capsid_2"/>
</dbReference>
<dbReference type="Pfam" id="PF01802">
    <property type="entry name" value="Herpes_V23"/>
    <property type="match status" value="1"/>
</dbReference>
<sequence>METVYCTFDHKLSLSDISTLCKLMNIVIPIPAHHHLIGSGNLGLYPIVSSNKDYVHVRNVLRTMVVTILQKVEGNQLVLRKPVTGQQYAIKNTGPFPWEKGDTLTLIPPLSTHSEEKLLKLGDWELTVPLVVPTAIAAEINIRLLCIGLIAVHREYNEMQTIIDELCSIQYRDVLIKLPDIVNDKQSMYSMKTACISLSMITAMAPDIVRTYIDRLTLEDHSMLLIKCQELLSKRTTLNTQRCGQLHATEIKDELKKVKSVLTMIDQINSLTNEKTYFVVCDVSADNRMATCIYKN</sequence>
<keyword evidence="1" id="KW-1048">Host nucleus</keyword>